<protein>
    <submittedName>
        <fullName evidence="1">Uncharacterized protein</fullName>
    </submittedName>
</protein>
<evidence type="ECO:0000313" key="2">
    <source>
        <dbReference type="Proteomes" id="UP000823775"/>
    </source>
</evidence>
<keyword evidence="2" id="KW-1185">Reference proteome</keyword>
<accession>A0ABS8VN05</accession>
<gene>
    <name evidence="1" type="ORF">HAX54_038420</name>
</gene>
<organism evidence="1 2">
    <name type="scientific">Datura stramonium</name>
    <name type="common">Jimsonweed</name>
    <name type="synonym">Common thornapple</name>
    <dbReference type="NCBI Taxonomy" id="4076"/>
    <lineage>
        <taxon>Eukaryota</taxon>
        <taxon>Viridiplantae</taxon>
        <taxon>Streptophyta</taxon>
        <taxon>Embryophyta</taxon>
        <taxon>Tracheophyta</taxon>
        <taxon>Spermatophyta</taxon>
        <taxon>Magnoliopsida</taxon>
        <taxon>eudicotyledons</taxon>
        <taxon>Gunneridae</taxon>
        <taxon>Pentapetalae</taxon>
        <taxon>asterids</taxon>
        <taxon>lamiids</taxon>
        <taxon>Solanales</taxon>
        <taxon>Solanaceae</taxon>
        <taxon>Solanoideae</taxon>
        <taxon>Datureae</taxon>
        <taxon>Datura</taxon>
    </lineage>
</organism>
<reference evidence="1 2" key="1">
    <citation type="journal article" date="2021" name="BMC Genomics">
        <title>Datura genome reveals duplications of psychoactive alkaloid biosynthetic genes and high mutation rate following tissue culture.</title>
        <authorList>
            <person name="Rajewski A."/>
            <person name="Carter-House D."/>
            <person name="Stajich J."/>
            <person name="Litt A."/>
        </authorList>
    </citation>
    <scope>NUCLEOTIDE SEQUENCE [LARGE SCALE GENOMIC DNA]</scope>
    <source>
        <strain evidence="1">AR-01</strain>
    </source>
</reference>
<dbReference type="EMBL" id="JACEIK010005242">
    <property type="protein sequence ID" value="MCE0481041.1"/>
    <property type="molecule type" value="Genomic_DNA"/>
</dbReference>
<proteinExistence type="predicted"/>
<name>A0ABS8VN05_DATST</name>
<dbReference type="Proteomes" id="UP000823775">
    <property type="component" value="Unassembled WGS sequence"/>
</dbReference>
<evidence type="ECO:0000313" key="1">
    <source>
        <dbReference type="EMBL" id="MCE0481041.1"/>
    </source>
</evidence>
<comment type="caution">
    <text evidence="1">The sequence shown here is derived from an EMBL/GenBank/DDBJ whole genome shotgun (WGS) entry which is preliminary data.</text>
</comment>
<sequence>MALMYLGLLFYFEQIRRCWGGIAAGWNWAVDVVKDAKGGGGVLLIVNFDCFMAGASLSVLVTNVNTPSAHTIMSNCRKKGHAACHITYSQGWEMAMSWLATWIFIQIDRQQDPPH</sequence>